<proteinExistence type="predicted"/>
<accession>A0A1R2C9P9</accession>
<reference evidence="2 3" key="1">
    <citation type="submission" date="2016-11" db="EMBL/GenBank/DDBJ databases">
        <title>The macronuclear genome of Stentor coeruleus: a giant cell with tiny introns.</title>
        <authorList>
            <person name="Slabodnick M."/>
            <person name="Ruby J.G."/>
            <person name="Reiff S.B."/>
            <person name="Swart E.C."/>
            <person name="Gosai S."/>
            <person name="Prabakaran S."/>
            <person name="Witkowska E."/>
            <person name="Larue G.E."/>
            <person name="Fisher S."/>
            <person name="Freeman R.M."/>
            <person name="Gunawardena J."/>
            <person name="Chu W."/>
            <person name="Stover N.A."/>
            <person name="Gregory B.D."/>
            <person name="Nowacki M."/>
            <person name="Derisi J."/>
            <person name="Roy S.W."/>
            <person name="Marshall W.F."/>
            <person name="Sood P."/>
        </authorList>
    </citation>
    <scope>NUCLEOTIDE SEQUENCE [LARGE SCALE GENOMIC DNA]</scope>
    <source>
        <strain evidence="2">WM001</strain>
    </source>
</reference>
<keyword evidence="1" id="KW-1133">Transmembrane helix</keyword>
<dbReference type="OrthoDB" id="413313at2759"/>
<evidence type="ECO:0000313" key="3">
    <source>
        <dbReference type="Proteomes" id="UP000187209"/>
    </source>
</evidence>
<feature type="transmembrane region" description="Helical" evidence="1">
    <location>
        <begin position="12"/>
        <end position="31"/>
    </location>
</feature>
<evidence type="ECO:0000313" key="2">
    <source>
        <dbReference type="EMBL" id="OMJ85695.1"/>
    </source>
</evidence>
<protein>
    <submittedName>
        <fullName evidence="2">Uncharacterized protein</fullName>
    </submittedName>
</protein>
<name>A0A1R2C9P9_9CILI</name>
<keyword evidence="1" id="KW-0812">Transmembrane</keyword>
<dbReference type="PANTHER" id="PTHR10974:SF1">
    <property type="entry name" value="FI08016P-RELATED"/>
    <property type="match status" value="1"/>
</dbReference>
<dbReference type="Pfam" id="PF02995">
    <property type="entry name" value="DUF229"/>
    <property type="match status" value="1"/>
</dbReference>
<dbReference type="Proteomes" id="UP000187209">
    <property type="component" value="Unassembled WGS sequence"/>
</dbReference>
<evidence type="ECO:0000256" key="1">
    <source>
        <dbReference type="SAM" id="Phobius"/>
    </source>
</evidence>
<dbReference type="EMBL" id="MPUH01000229">
    <property type="protein sequence ID" value="OMJ85695.1"/>
    <property type="molecule type" value="Genomic_DNA"/>
</dbReference>
<keyword evidence="1" id="KW-0472">Membrane</keyword>
<gene>
    <name evidence="2" type="ORF">SteCoe_12970</name>
</gene>
<dbReference type="InterPro" id="IPR004245">
    <property type="entry name" value="DUF229"/>
</dbReference>
<organism evidence="2 3">
    <name type="scientific">Stentor coeruleus</name>
    <dbReference type="NCBI Taxonomy" id="5963"/>
    <lineage>
        <taxon>Eukaryota</taxon>
        <taxon>Sar</taxon>
        <taxon>Alveolata</taxon>
        <taxon>Ciliophora</taxon>
        <taxon>Postciliodesmatophora</taxon>
        <taxon>Heterotrichea</taxon>
        <taxon>Heterotrichida</taxon>
        <taxon>Stentoridae</taxon>
        <taxon>Stentor</taxon>
    </lineage>
</organism>
<keyword evidence="3" id="KW-1185">Reference proteome</keyword>
<comment type="caution">
    <text evidence="2">The sequence shown here is derived from an EMBL/GenBank/DDBJ whole genome shotgun (WGS) entry which is preliminary data.</text>
</comment>
<sequence>MALSGINRNISLIVLLMLIGFFLLSIYVLSLQESKETIYFQGPKLSDADKANIISYGLSKDIPIRGSIDIWESINYSSSELASNILNFEGKSLEESLVCTPLGFGYSKTQSDKIFDPLANYQICEEVNPEFIKYNKTHLINDCKGDSFYSLGSAPEDEIFGRVSYDFSWNNFDSDVETKNHEFAFVKCNEKRNAEVFLKYNSIAVERARNITKSIENDLGIKSPGRPLTVFLVIFDSLSRHHMYRSFPKSLKYLNDTIVKGEFKDNFIMHDFLINHAHGENTIPNMIPYLFGYSFNYHRLRLKKYDYKNPEHQQAFKDIQKDSIWKHYEKMGFITMFGFDIIWDFLVPAVGRKVLADHVFTNFWKASSKVFGTDNYINIHSCFGSHDSHYYMLKYVQEYLKTYEGVNRFGYIHITTAHEKSGTIIKTVDDDLHNFLQTVLKQYNDNNEDIVLILGGDHGKHVSETDFIREGWLENMLPAQIIITNKNFVQKMNAEKNLNLNVKRLISRPDWHLTLKHLSTSPYGLLKKDSNLYKHWKTTTETDNIISIFMEESPTTRTCKDLNIEEYLCVCLPYREITREEIKSSIFITEIINLSIQSINQSKNSLICQKLTFNKIIYAAERLIEEGLTIYRLRITINENIDVVFEAFGSVFSEKTKDFYLKENVLMPYKVVGKKEKFIVQLLKAVRIDGYAGYYEEIALAINEKAPYCIPKLPKEFNDMDFTQEKIISTFDRILEEHTIRLTKANNTCNDECKKYDSVCQPWIIMLFSNKNILMQSWHAERLYQIYYEDGLQDIDLTYYEPFYTKNILGVLNKTLYIPESEYSCDLSDFEIQMICPCK</sequence>
<dbReference type="AlphaFoldDB" id="A0A1R2C9P9"/>
<dbReference type="PANTHER" id="PTHR10974">
    <property type="entry name" value="FI08016P-RELATED"/>
    <property type="match status" value="1"/>
</dbReference>
<dbReference type="GO" id="GO:0005615">
    <property type="term" value="C:extracellular space"/>
    <property type="evidence" value="ECO:0007669"/>
    <property type="project" value="TreeGrafter"/>
</dbReference>